<keyword evidence="3" id="KW-1185">Reference proteome</keyword>
<feature type="chain" id="PRO_5042058110" evidence="1">
    <location>
        <begin position="17"/>
        <end position="107"/>
    </location>
</feature>
<feature type="non-terminal residue" evidence="2">
    <location>
        <position position="1"/>
    </location>
</feature>
<name>A0AAD7G8Z9_MYCRO</name>
<accession>A0AAD7G8Z9</accession>
<organism evidence="2 3">
    <name type="scientific">Mycena rosella</name>
    <name type="common">Pink bonnet</name>
    <name type="synonym">Agaricus rosellus</name>
    <dbReference type="NCBI Taxonomy" id="1033263"/>
    <lineage>
        <taxon>Eukaryota</taxon>
        <taxon>Fungi</taxon>
        <taxon>Dikarya</taxon>
        <taxon>Basidiomycota</taxon>
        <taxon>Agaricomycotina</taxon>
        <taxon>Agaricomycetes</taxon>
        <taxon>Agaricomycetidae</taxon>
        <taxon>Agaricales</taxon>
        <taxon>Marasmiineae</taxon>
        <taxon>Mycenaceae</taxon>
        <taxon>Mycena</taxon>
    </lineage>
</organism>
<feature type="signal peptide" evidence="1">
    <location>
        <begin position="1"/>
        <end position="16"/>
    </location>
</feature>
<reference evidence="2" key="1">
    <citation type="submission" date="2023-03" db="EMBL/GenBank/DDBJ databases">
        <title>Massive genome expansion in bonnet fungi (Mycena s.s.) driven by repeated elements and novel gene families across ecological guilds.</title>
        <authorList>
            <consortium name="Lawrence Berkeley National Laboratory"/>
            <person name="Harder C.B."/>
            <person name="Miyauchi S."/>
            <person name="Viragh M."/>
            <person name="Kuo A."/>
            <person name="Thoen E."/>
            <person name="Andreopoulos B."/>
            <person name="Lu D."/>
            <person name="Skrede I."/>
            <person name="Drula E."/>
            <person name="Henrissat B."/>
            <person name="Morin E."/>
            <person name="Kohler A."/>
            <person name="Barry K."/>
            <person name="LaButti K."/>
            <person name="Morin E."/>
            <person name="Salamov A."/>
            <person name="Lipzen A."/>
            <person name="Mereny Z."/>
            <person name="Hegedus B."/>
            <person name="Baldrian P."/>
            <person name="Stursova M."/>
            <person name="Weitz H."/>
            <person name="Taylor A."/>
            <person name="Grigoriev I.V."/>
            <person name="Nagy L.G."/>
            <person name="Martin F."/>
            <person name="Kauserud H."/>
        </authorList>
    </citation>
    <scope>NUCLEOTIDE SEQUENCE</scope>
    <source>
        <strain evidence="2">CBHHK067</strain>
    </source>
</reference>
<keyword evidence="1" id="KW-0732">Signal</keyword>
<evidence type="ECO:0000313" key="2">
    <source>
        <dbReference type="EMBL" id="KAJ7671740.1"/>
    </source>
</evidence>
<dbReference type="Proteomes" id="UP001221757">
    <property type="component" value="Unassembled WGS sequence"/>
</dbReference>
<protein>
    <submittedName>
        <fullName evidence="2">Uncharacterized protein</fullName>
    </submittedName>
</protein>
<sequence>RLFAILVSTAWHLIWNLRVNRVIRTPDSNPTPANIHNQWLSKINAALRQDRILTDKFTFRPLAFKKPLILDTWSGLLMNEDALPDDWTFTEGVLVGIQPLVEQNGIG</sequence>
<proteinExistence type="predicted"/>
<evidence type="ECO:0000256" key="1">
    <source>
        <dbReference type="SAM" id="SignalP"/>
    </source>
</evidence>
<comment type="caution">
    <text evidence="2">The sequence shown here is derived from an EMBL/GenBank/DDBJ whole genome shotgun (WGS) entry which is preliminary data.</text>
</comment>
<evidence type="ECO:0000313" key="3">
    <source>
        <dbReference type="Proteomes" id="UP001221757"/>
    </source>
</evidence>
<dbReference type="EMBL" id="JARKIE010000173">
    <property type="protein sequence ID" value="KAJ7671740.1"/>
    <property type="molecule type" value="Genomic_DNA"/>
</dbReference>
<gene>
    <name evidence="2" type="ORF">B0H17DRAFT_948255</name>
</gene>
<dbReference type="AlphaFoldDB" id="A0AAD7G8Z9"/>